<evidence type="ECO:0000313" key="1">
    <source>
        <dbReference type="EMBL" id="EDT14755.1"/>
    </source>
</evidence>
<organism evidence="1 2">
    <name type="scientific">Clostridium perfringens E str. JGS1987</name>
    <dbReference type="NCBI Taxonomy" id="451755"/>
    <lineage>
        <taxon>Bacteria</taxon>
        <taxon>Bacillati</taxon>
        <taxon>Bacillota</taxon>
        <taxon>Clostridia</taxon>
        <taxon>Eubacteriales</taxon>
        <taxon>Clostridiaceae</taxon>
        <taxon>Clostridium</taxon>
    </lineage>
</organism>
<gene>
    <name evidence="1" type="ORF">AC3_1399</name>
</gene>
<accession>B1BUD0</accession>
<sequence length="42" mass="4809">MPQDLMIVSGHQRVRACEEIRLQGYSLPLAPLVMERSTKLKI</sequence>
<name>B1BUD0_CLOPF</name>
<evidence type="ECO:0008006" key="3">
    <source>
        <dbReference type="Google" id="ProtNLM"/>
    </source>
</evidence>
<proteinExistence type="predicted"/>
<reference evidence="1 2" key="1">
    <citation type="submission" date="2007-07" db="EMBL/GenBank/DDBJ databases">
        <title>Annotation of Clostridium perfringens E str. JGS1987.</title>
        <authorList>
            <person name="Paulsen I."/>
            <person name="Sebastian Y."/>
        </authorList>
    </citation>
    <scope>NUCLEOTIDE SEQUENCE [LARGE SCALE GENOMIC DNA]</scope>
    <source>
        <strain evidence="2">E str. JGS1987</strain>
    </source>
</reference>
<protein>
    <recommendedName>
        <fullName evidence="3">ParB/Sulfiredoxin domain-containing protein</fullName>
    </recommendedName>
</protein>
<comment type="caution">
    <text evidence="1">The sequence shown here is derived from an EMBL/GenBank/DDBJ whole genome shotgun (WGS) entry which is preliminary data.</text>
</comment>
<dbReference type="EMBL" id="ABDW01000018">
    <property type="protein sequence ID" value="EDT14755.1"/>
    <property type="molecule type" value="Genomic_DNA"/>
</dbReference>
<dbReference type="Proteomes" id="UP000005337">
    <property type="component" value="Unassembled WGS sequence"/>
</dbReference>
<dbReference type="AlphaFoldDB" id="B1BUD0"/>
<evidence type="ECO:0000313" key="2">
    <source>
        <dbReference type="Proteomes" id="UP000005337"/>
    </source>
</evidence>